<proteinExistence type="predicted"/>
<organism evidence="2 3">
    <name type="scientific">Aureobasidium pullulans</name>
    <name type="common">Black yeast</name>
    <name type="synonym">Pullularia pullulans</name>
    <dbReference type="NCBI Taxonomy" id="5580"/>
    <lineage>
        <taxon>Eukaryota</taxon>
        <taxon>Fungi</taxon>
        <taxon>Dikarya</taxon>
        <taxon>Ascomycota</taxon>
        <taxon>Pezizomycotina</taxon>
        <taxon>Dothideomycetes</taxon>
        <taxon>Dothideomycetidae</taxon>
        <taxon>Dothideales</taxon>
        <taxon>Saccotheciaceae</taxon>
        <taxon>Aureobasidium</taxon>
    </lineage>
</organism>
<dbReference type="Proteomes" id="UP001341245">
    <property type="component" value="Unassembled WGS sequence"/>
</dbReference>
<evidence type="ECO:0000259" key="1">
    <source>
        <dbReference type="PROSITE" id="PS50181"/>
    </source>
</evidence>
<comment type="caution">
    <text evidence="2">The sequence shown here is derived from an EMBL/GenBank/DDBJ whole genome shotgun (WGS) entry which is preliminary data.</text>
</comment>
<name>A0ABR0TV19_AURPU</name>
<dbReference type="InterPro" id="IPR001810">
    <property type="entry name" value="F-box_dom"/>
</dbReference>
<protein>
    <recommendedName>
        <fullName evidence="1">F-box domain-containing protein</fullName>
    </recommendedName>
</protein>
<evidence type="ECO:0000313" key="2">
    <source>
        <dbReference type="EMBL" id="KAK6008258.1"/>
    </source>
</evidence>
<accession>A0ABR0TV19</accession>
<feature type="domain" description="F-box" evidence="1">
    <location>
        <begin position="20"/>
        <end position="69"/>
    </location>
</feature>
<reference evidence="2 3" key="1">
    <citation type="submission" date="2023-11" db="EMBL/GenBank/DDBJ databases">
        <title>Draft genome sequence and annotation of the polyextremotolerant black yeast-like fungus Aureobasidium pullulans NRRL 62042.</title>
        <authorList>
            <person name="Dielentheis-Frenken M.R.E."/>
            <person name="Wibberg D."/>
            <person name="Blank L.M."/>
            <person name="Tiso T."/>
        </authorList>
    </citation>
    <scope>NUCLEOTIDE SEQUENCE [LARGE SCALE GENOMIC DNA]</scope>
    <source>
        <strain evidence="2 3">NRRL 62042</strain>
    </source>
</reference>
<keyword evidence="3" id="KW-1185">Reference proteome</keyword>
<dbReference type="PROSITE" id="PS50181">
    <property type="entry name" value="FBOX"/>
    <property type="match status" value="1"/>
</dbReference>
<evidence type="ECO:0000313" key="3">
    <source>
        <dbReference type="Proteomes" id="UP001341245"/>
    </source>
</evidence>
<dbReference type="EMBL" id="JASGXD010000001">
    <property type="protein sequence ID" value="KAK6008258.1"/>
    <property type="molecule type" value="Genomic_DNA"/>
</dbReference>
<gene>
    <name evidence="2" type="ORF">QM012_000161</name>
</gene>
<sequence length="442" mass="49581">MLILAEPTKVVIPTKSSKGAITLLDLPKEILDMIANLLSERQLPELRLISKHAWLCLSDNFAKVKFAHLRHHFTEPSLQDLVHITSHPTFSKCVKSIEFSTARTKNPSNWRIVPGIPNPLPGEDCEFRQNGTHINMLVTVLENLKHNANHKVSLGVFDSFNHRMLSESKQTEHVLTLSKLLGHGYVKSYGEKNVLTGTNPYGTMFAVSRATEISGYSLQRISITSTVSSRTESALTRDRQSNVLLQRGTNQFKPNLTFKLVLVSPSIMGHYSMQNPYLALEVQTSASSHLSLESQNSAPEFGPFQEFTDVGYYLSGLSLAFTETKYQKFTLKNLQIRLPAVTWLSSRMMKQPFEDLDFSGVILGVKYDANSHKSLAITFLNHFKENHNIKTLRIANLVLVMDTLAARENDYQSLRLGAREIVAEGRGQVQSVLKDLIAQIST</sequence>